<gene>
    <name evidence="2" type="ORF">H7344_19375</name>
</gene>
<evidence type="ECO:0008006" key="4">
    <source>
        <dbReference type="Google" id="ProtNLM"/>
    </source>
</evidence>
<evidence type="ECO:0000256" key="1">
    <source>
        <dbReference type="SAM" id="Phobius"/>
    </source>
</evidence>
<dbReference type="Proteomes" id="UP000604001">
    <property type="component" value="Unassembled WGS sequence"/>
</dbReference>
<accession>A0ABR6UF68</accession>
<comment type="caution">
    <text evidence="2">The sequence shown here is derived from an EMBL/GenBank/DDBJ whole genome shotgun (WGS) entry which is preliminary data.</text>
</comment>
<keyword evidence="1" id="KW-0472">Membrane</keyword>
<keyword evidence="1" id="KW-1133">Transmembrane helix</keyword>
<evidence type="ECO:0000313" key="2">
    <source>
        <dbReference type="EMBL" id="MBC2962456.1"/>
    </source>
</evidence>
<dbReference type="RefSeq" id="WP_186347633.1">
    <property type="nucleotide sequence ID" value="NZ_BMMR01000001.1"/>
</dbReference>
<feature type="transmembrane region" description="Helical" evidence="1">
    <location>
        <begin position="39"/>
        <end position="60"/>
    </location>
</feature>
<keyword evidence="3" id="KW-1185">Reference proteome</keyword>
<organism evidence="2 3">
    <name type="scientific">Nocardioides deserti</name>
    <dbReference type="NCBI Taxonomy" id="1588644"/>
    <lineage>
        <taxon>Bacteria</taxon>
        <taxon>Bacillati</taxon>
        <taxon>Actinomycetota</taxon>
        <taxon>Actinomycetes</taxon>
        <taxon>Propionibacteriales</taxon>
        <taxon>Nocardioidaceae</taxon>
        <taxon>Nocardioides</taxon>
    </lineage>
</organism>
<dbReference type="SUPFAM" id="SSF82171">
    <property type="entry name" value="DPP6 N-terminal domain-like"/>
    <property type="match status" value="1"/>
</dbReference>
<sequence length="368" mass="38551">MTERLSALLHAEADAVDVPPPSTAAVLRRGRAVRRRRRTTGAVAGLVAVGALAGTGLALAPAGDDDAVRPVDPATSSGDTGATFTVGTTLWYDDASRRAVIDDKAVKSIYNTSAGILVRHGENNWSDGGGPQRFSLVTPDGDVRRLGLVTEEVAHSTDPAQPYVAWGDSRDGSLVIVVHHVAADREVARVPVPEADGAYFATLELVGDIAYVRALSEDGGERHLAVDWRTGEVTPRKLEVTDVGGDRGVSGSSIVELDSGAEVWSSPQRNAYLDLSPDGRHVLVQGGGWQNPTFTVVAVDGGSEPLPLDPPAARYSWTAGSELMSVTADAVTTCDPASGACEELPVDLGVTEEELLETLRPTGAVFES</sequence>
<proteinExistence type="predicted"/>
<name>A0ABR6UF68_9ACTN</name>
<evidence type="ECO:0000313" key="3">
    <source>
        <dbReference type="Proteomes" id="UP000604001"/>
    </source>
</evidence>
<dbReference type="EMBL" id="JACMYC010000022">
    <property type="protein sequence ID" value="MBC2962456.1"/>
    <property type="molecule type" value="Genomic_DNA"/>
</dbReference>
<protein>
    <recommendedName>
        <fullName evidence="4">WD40 repeat domain-containing protein</fullName>
    </recommendedName>
</protein>
<reference evidence="2 3" key="1">
    <citation type="submission" date="2020-08" db="EMBL/GenBank/DDBJ databases">
        <title>novel species in genus Nocardioides.</title>
        <authorList>
            <person name="Zhang G."/>
        </authorList>
    </citation>
    <scope>NUCLEOTIDE SEQUENCE [LARGE SCALE GENOMIC DNA]</scope>
    <source>
        <strain evidence="2 3">SC8A-24</strain>
    </source>
</reference>
<keyword evidence="1" id="KW-0812">Transmembrane</keyword>